<organism evidence="6 7">
    <name type="scientific">[Clostridium] citroniae WAL-19142</name>
    <dbReference type="NCBI Taxonomy" id="742734"/>
    <lineage>
        <taxon>Bacteria</taxon>
        <taxon>Bacillati</taxon>
        <taxon>Bacillota</taxon>
        <taxon>Clostridia</taxon>
        <taxon>Lachnospirales</taxon>
        <taxon>Lachnospiraceae</taxon>
        <taxon>Enterocloster</taxon>
    </lineage>
</organism>
<accession>A0A0J9BFM2</accession>
<feature type="binding site" evidence="4">
    <location>
        <begin position="138"/>
        <end position="146"/>
    </location>
    <ligand>
        <name>ATP</name>
        <dbReference type="ChEBI" id="CHEBI:30616"/>
    </ligand>
</feature>
<dbReference type="GO" id="GO:0046872">
    <property type="term" value="F:metal ion binding"/>
    <property type="evidence" value="ECO:0007669"/>
    <property type="project" value="UniProtKB-KW"/>
</dbReference>
<name>A0A0J9BFM2_9FIRM</name>
<dbReference type="Gene3D" id="3.40.50.10420">
    <property type="entry name" value="NagB/RpiA/CoA transferase-like"/>
    <property type="match status" value="1"/>
</dbReference>
<dbReference type="GO" id="GO:0035999">
    <property type="term" value="P:tetrahydrofolate interconversion"/>
    <property type="evidence" value="ECO:0007669"/>
    <property type="project" value="TreeGrafter"/>
</dbReference>
<keyword evidence="2 4" id="KW-0547">Nucleotide-binding</keyword>
<comment type="cofactor">
    <cofactor evidence="5">
        <name>Mg(2+)</name>
        <dbReference type="ChEBI" id="CHEBI:18420"/>
    </cofactor>
</comment>
<protein>
    <recommendedName>
        <fullName evidence="5">5-formyltetrahydrofolate cyclo-ligase</fullName>
        <ecNumber evidence="5">6.3.3.2</ecNumber>
    </recommendedName>
</protein>
<evidence type="ECO:0000256" key="2">
    <source>
        <dbReference type="ARBA" id="ARBA00022741"/>
    </source>
</evidence>
<dbReference type="SUPFAM" id="SSF100950">
    <property type="entry name" value="NagB/RpiA/CoA transferase-like"/>
    <property type="match status" value="1"/>
</dbReference>
<evidence type="ECO:0000256" key="4">
    <source>
        <dbReference type="PIRSR" id="PIRSR006806-1"/>
    </source>
</evidence>
<reference evidence="6 7" key="1">
    <citation type="submission" date="2011-04" db="EMBL/GenBank/DDBJ databases">
        <title>The Genome Sequence of Clostridium citroniae WAL-19142.</title>
        <authorList>
            <consortium name="The Broad Institute Genome Sequencing Platform"/>
            <person name="Earl A."/>
            <person name="Ward D."/>
            <person name="Feldgarden M."/>
            <person name="Gevers D."/>
            <person name="Warren Y.A."/>
            <person name="Tyrrell K.L."/>
            <person name="Citron D.M."/>
            <person name="Goldstein E.J."/>
            <person name="Daigneault M."/>
            <person name="Allen-Vercoe E."/>
            <person name="Young S.K."/>
            <person name="Zeng Q."/>
            <person name="Gargeya S."/>
            <person name="Fitzgerald M."/>
            <person name="Haas B."/>
            <person name="Abouelleil A."/>
            <person name="Alvarado L."/>
            <person name="Arachchi H.M."/>
            <person name="Berlin A."/>
            <person name="Brown A."/>
            <person name="Chapman S.B."/>
            <person name="Chen Z."/>
            <person name="Dunbar C."/>
            <person name="Freedman E."/>
            <person name="Gearin G."/>
            <person name="Gellesch M."/>
            <person name="Goldberg J."/>
            <person name="Griggs A."/>
            <person name="Gujja S."/>
            <person name="Heilman E.R."/>
            <person name="Heiman D."/>
            <person name="Howarth C."/>
            <person name="Larson L."/>
            <person name="Lui A."/>
            <person name="MacDonald P.J."/>
            <person name="Mehta T."/>
            <person name="Montmayeur A."/>
            <person name="Murphy C."/>
            <person name="Neiman D."/>
            <person name="Pearson M."/>
            <person name="Priest M."/>
            <person name="Roberts A."/>
            <person name="Saif S."/>
            <person name="Shea T."/>
            <person name="Shenoy N."/>
            <person name="Sisk P."/>
            <person name="Stolte C."/>
            <person name="Sykes S."/>
            <person name="White J."/>
            <person name="Yandava C."/>
            <person name="Wortman J."/>
            <person name="Nusbaum C."/>
            <person name="Birren B."/>
        </authorList>
    </citation>
    <scope>NUCLEOTIDE SEQUENCE [LARGE SCALE GENOMIC DNA]</scope>
    <source>
        <strain evidence="6 7">WAL-19142</strain>
    </source>
</reference>
<evidence type="ECO:0000256" key="5">
    <source>
        <dbReference type="RuleBase" id="RU361279"/>
    </source>
</evidence>
<feature type="binding site" evidence="4">
    <location>
        <position position="61"/>
    </location>
    <ligand>
        <name>substrate</name>
    </ligand>
</feature>
<feature type="binding site" evidence="4">
    <location>
        <position position="56"/>
    </location>
    <ligand>
        <name>substrate</name>
    </ligand>
</feature>
<dbReference type="GO" id="GO:0030272">
    <property type="term" value="F:5-formyltetrahydrofolate cyclo-ligase activity"/>
    <property type="evidence" value="ECO:0007669"/>
    <property type="project" value="UniProtKB-EC"/>
</dbReference>
<evidence type="ECO:0000313" key="6">
    <source>
        <dbReference type="EMBL" id="KMW11114.1"/>
    </source>
</evidence>
<dbReference type="EMBL" id="ADLK01000056">
    <property type="protein sequence ID" value="KMW11114.1"/>
    <property type="molecule type" value="Genomic_DNA"/>
</dbReference>
<dbReference type="PIRSF" id="PIRSF006806">
    <property type="entry name" value="FTHF_cligase"/>
    <property type="match status" value="1"/>
</dbReference>
<keyword evidence="3 4" id="KW-0067">ATP-binding</keyword>
<dbReference type="GO" id="GO:0005524">
    <property type="term" value="F:ATP binding"/>
    <property type="evidence" value="ECO:0007669"/>
    <property type="project" value="UniProtKB-KW"/>
</dbReference>
<dbReference type="PANTHER" id="PTHR23407">
    <property type="entry name" value="ATPASE INHIBITOR/5-FORMYLTETRAHYDROFOLATE CYCLO-LIGASE"/>
    <property type="match status" value="1"/>
</dbReference>
<keyword evidence="5" id="KW-0479">Metal-binding</keyword>
<evidence type="ECO:0000313" key="7">
    <source>
        <dbReference type="Proteomes" id="UP000037392"/>
    </source>
</evidence>
<dbReference type="InterPro" id="IPR002698">
    <property type="entry name" value="FTHF_cligase"/>
</dbReference>
<sequence>MERCDAKELKKILRKEVRAKIESLDPEYCIQADRDIFKQVTELEAYKQGKAIFCFVGTKGEIDTAPIINHALSLGKQVAVPKCRSKGIMDARLIQSLSDLRVGFYGIMEPDEYAPCLGPEKVDLAIIPCLSCSSSGKRLGYGGGYYDRYLEHVTGLKAVICRRQIMRDDIPVEDHDQDVDLVICEENIWRLGENDLFVSGGNS</sequence>
<dbReference type="AlphaFoldDB" id="A0A0J9BFM2"/>
<dbReference type="RefSeq" id="WP_048929079.1">
    <property type="nucleotide sequence ID" value="NZ_KQ235875.1"/>
</dbReference>
<keyword evidence="5" id="KW-0460">Magnesium</keyword>
<dbReference type="EC" id="6.3.3.2" evidence="5"/>
<dbReference type="InterPro" id="IPR037171">
    <property type="entry name" value="NagB/RpiA_transferase-like"/>
</dbReference>
<dbReference type="Pfam" id="PF01812">
    <property type="entry name" value="5-FTHF_cyc-lig"/>
    <property type="match status" value="1"/>
</dbReference>
<dbReference type="InterPro" id="IPR024185">
    <property type="entry name" value="FTHF_cligase-like_sf"/>
</dbReference>
<evidence type="ECO:0000256" key="1">
    <source>
        <dbReference type="ARBA" id="ARBA00010638"/>
    </source>
</evidence>
<keyword evidence="6" id="KW-0436">Ligase</keyword>
<evidence type="ECO:0000256" key="3">
    <source>
        <dbReference type="ARBA" id="ARBA00022840"/>
    </source>
</evidence>
<feature type="binding site" evidence="4">
    <location>
        <begin position="10"/>
        <end position="14"/>
    </location>
    <ligand>
        <name>ATP</name>
        <dbReference type="ChEBI" id="CHEBI:30616"/>
    </ligand>
</feature>
<dbReference type="GeneID" id="93162954"/>
<comment type="similarity">
    <text evidence="1 5">Belongs to the 5-formyltetrahydrofolate cyclo-ligase family.</text>
</comment>
<dbReference type="NCBIfam" id="TIGR02727">
    <property type="entry name" value="MTHFS_bact"/>
    <property type="match status" value="1"/>
</dbReference>
<dbReference type="PATRIC" id="fig|742734.4.peg.427"/>
<dbReference type="Proteomes" id="UP000037392">
    <property type="component" value="Unassembled WGS sequence"/>
</dbReference>
<proteinExistence type="inferred from homology"/>
<comment type="caution">
    <text evidence="6">The sequence shown here is derived from an EMBL/GenBank/DDBJ whole genome shotgun (WGS) entry which is preliminary data.</text>
</comment>
<comment type="catalytic activity">
    <reaction evidence="5">
        <text>(6S)-5-formyl-5,6,7,8-tetrahydrofolate + ATP = (6R)-5,10-methenyltetrahydrofolate + ADP + phosphate</text>
        <dbReference type="Rhea" id="RHEA:10488"/>
        <dbReference type="ChEBI" id="CHEBI:30616"/>
        <dbReference type="ChEBI" id="CHEBI:43474"/>
        <dbReference type="ChEBI" id="CHEBI:57455"/>
        <dbReference type="ChEBI" id="CHEBI:57457"/>
        <dbReference type="ChEBI" id="CHEBI:456216"/>
        <dbReference type="EC" id="6.3.3.2"/>
    </reaction>
</comment>
<gene>
    <name evidence="6" type="ORF">HMPREF9470_00401</name>
</gene>
<dbReference type="OrthoDB" id="9801938at2"/>
<dbReference type="GO" id="GO:0009396">
    <property type="term" value="P:folic acid-containing compound biosynthetic process"/>
    <property type="evidence" value="ECO:0007669"/>
    <property type="project" value="TreeGrafter"/>
</dbReference>
<dbReference type="PANTHER" id="PTHR23407:SF1">
    <property type="entry name" value="5-FORMYLTETRAHYDROFOLATE CYCLO-LIGASE"/>
    <property type="match status" value="1"/>
</dbReference>